<feature type="region of interest" description="Disordered" evidence="1">
    <location>
        <begin position="168"/>
        <end position="202"/>
    </location>
</feature>
<feature type="compositionally biased region" description="Low complexity" evidence="1">
    <location>
        <begin position="272"/>
        <end position="281"/>
    </location>
</feature>
<sequence>MAGTLQAPAGRVRGEPAPPARRDGGSHHGRCWPGRVRADGEAGSWSRHGGHSGGLRRSPRSCWPGPTAASQKPDNRERRPPGALARTRGLQHRGHGHGLHWCLCLPPTVPPDARGAPRCPRCPPMPAVPPDAHGAPRCPRYPQMPTVPPGYPRCPGCPRCPRMPAVPPDAHGAPQMPAVPPDARSAPRMPAVPPDAHGAPDARGAPRCPRCPGCPRCPRMPAPAPPALRLHLSCVRMGTAPFPAGRPGCWRQRLWTRGEGAGAGAGVGGRSSGPPRRSPAPQLGPGALCC</sequence>
<feature type="compositionally biased region" description="Gly residues" evidence="1">
    <location>
        <begin position="259"/>
        <end position="271"/>
    </location>
</feature>
<feature type="region of interest" description="Disordered" evidence="1">
    <location>
        <begin position="1"/>
        <end position="82"/>
    </location>
</feature>
<comment type="caution">
    <text evidence="2">The sequence shown here is derived from an EMBL/GenBank/DDBJ whole genome shotgun (WGS) entry which is preliminary data.</text>
</comment>
<name>A0A7J7WDL5_PIPKU</name>
<evidence type="ECO:0000313" key="3">
    <source>
        <dbReference type="Proteomes" id="UP000558488"/>
    </source>
</evidence>
<reference evidence="2 3" key="1">
    <citation type="journal article" date="2020" name="Nature">
        <title>Six reference-quality genomes reveal evolution of bat adaptations.</title>
        <authorList>
            <person name="Jebb D."/>
            <person name="Huang Z."/>
            <person name="Pippel M."/>
            <person name="Hughes G.M."/>
            <person name="Lavrichenko K."/>
            <person name="Devanna P."/>
            <person name="Winkler S."/>
            <person name="Jermiin L.S."/>
            <person name="Skirmuntt E.C."/>
            <person name="Katzourakis A."/>
            <person name="Burkitt-Gray L."/>
            <person name="Ray D.A."/>
            <person name="Sullivan K.A.M."/>
            <person name="Roscito J.G."/>
            <person name="Kirilenko B.M."/>
            <person name="Davalos L.M."/>
            <person name="Corthals A.P."/>
            <person name="Power M.L."/>
            <person name="Jones G."/>
            <person name="Ransome R.D."/>
            <person name="Dechmann D.K.N."/>
            <person name="Locatelli A.G."/>
            <person name="Puechmaille S.J."/>
            <person name="Fedrigo O."/>
            <person name="Jarvis E.D."/>
            <person name="Hiller M."/>
            <person name="Vernes S.C."/>
            <person name="Myers E.W."/>
            <person name="Teeling E.C."/>
        </authorList>
    </citation>
    <scope>NUCLEOTIDE SEQUENCE [LARGE SCALE GENOMIC DNA]</scope>
    <source>
        <strain evidence="2">MPipKuh1</strain>
        <tissue evidence="2">Flight muscle</tissue>
    </source>
</reference>
<protein>
    <submittedName>
        <fullName evidence="2">Uncharacterized protein</fullName>
    </submittedName>
</protein>
<dbReference type="AlphaFoldDB" id="A0A7J7WDL5"/>
<keyword evidence="3" id="KW-1185">Reference proteome</keyword>
<organism evidence="2 3">
    <name type="scientific">Pipistrellus kuhlii</name>
    <name type="common">Kuhl's pipistrelle</name>
    <dbReference type="NCBI Taxonomy" id="59472"/>
    <lineage>
        <taxon>Eukaryota</taxon>
        <taxon>Metazoa</taxon>
        <taxon>Chordata</taxon>
        <taxon>Craniata</taxon>
        <taxon>Vertebrata</taxon>
        <taxon>Euteleostomi</taxon>
        <taxon>Mammalia</taxon>
        <taxon>Eutheria</taxon>
        <taxon>Laurasiatheria</taxon>
        <taxon>Chiroptera</taxon>
        <taxon>Yangochiroptera</taxon>
        <taxon>Vespertilionidae</taxon>
        <taxon>Pipistrellus</taxon>
    </lineage>
</organism>
<gene>
    <name evidence="2" type="ORF">mPipKuh1_008108</name>
</gene>
<proteinExistence type="predicted"/>
<evidence type="ECO:0000256" key="1">
    <source>
        <dbReference type="SAM" id="MobiDB-lite"/>
    </source>
</evidence>
<dbReference type="Proteomes" id="UP000558488">
    <property type="component" value="Unassembled WGS sequence"/>
</dbReference>
<accession>A0A7J7WDL5</accession>
<dbReference type="EMBL" id="JACAGB010000011">
    <property type="protein sequence ID" value="KAF6335436.1"/>
    <property type="molecule type" value="Genomic_DNA"/>
</dbReference>
<feature type="region of interest" description="Disordered" evidence="1">
    <location>
        <begin position="259"/>
        <end position="290"/>
    </location>
</feature>
<evidence type="ECO:0000313" key="2">
    <source>
        <dbReference type="EMBL" id="KAF6335436.1"/>
    </source>
</evidence>